<keyword evidence="5 12" id="KW-0479">Metal-binding</keyword>
<dbReference type="InterPro" id="IPR004852">
    <property type="entry name" value="Di-haem_cyt_c_peroxidsae"/>
</dbReference>
<name>A0A3D8INJ9_9HELI</name>
<dbReference type="OrthoDB" id="9805202at2"/>
<evidence type="ECO:0000256" key="5">
    <source>
        <dbReference type="ARBA" id="ARBA00022723"/>
    </source>
</evidence>
<feature type="binding site" description="axial binding residue" evidence="12">
    <location>
        <position position="88"/>
    </location>
    <ligand>
        <name>heme c</name>
        <dbReference type="ChEBI" id="CHEBI:61717"/>
        <label>1</label>
    </ligand>
    <ligandPart>
        <name>Fe</name>
        <dbReference type="ChEBI" id="CHEBI:18248"/>
    </ligandPart>
</feature>
<dbReference type="InterPro" id="IPR036909">
    <property type="entry name" value="Cyt_c-like_dom_sf"/>
</dbReference>
<dbReference type="Pfam" id="PF03150">
    <property type="entry name" value="CCP_MauG"/>
    <property type="match status" value="1"/>
</dbReference>
<dbReference type="FunFam" id="1.10.760.10:FF:000004">
    <property type="entry name" value="Cytochrome c peroxidase"/>
    <property type="match status" value="1"/>
</dbReference>
<keyword evidence="7" id="KW-0574">Periplasm</keyword>
<accession>A0A3D8INJ9</accession>
<proteinExistence type="predicted"/>
<dbReference type="InterPro" id="IPR026259">
    <property type="entry name" value="MauG/Cytc_peroxidase"/>
</dbReference>
<feature type="binding site" description="covalent" evidence="11">
    <location>
        <position position="84"/>
    </location>
    <ligand>
        <name>heme c</name>
        <dbReference type="ChEBI" id="CHEBI:61717"/>
        <label>1</label>
    </ligand>
</feature>
<dbReference type="RefSeq" id="WP_115571560.1">
    <property type="nucleotide sequence ID" value="NZ_NXLT01000008.1"/>
</dbReference>
<evidence type="ECO:0000256" key="8">
    <source>
        <dbReference type="ARBA" id="ARBA00022982"/>
    </source>
</evidence>
<dbReference type="PROSITE" id="PS51007">
    <property type="entry name" value="CYTC"/>
    <property type="match status" value="2"/>
</dbReference>
<dbReference type="GO" id="GO:0020037">
    <property type="term" value="F:heme binding"/>
    <property type="evidence" value="ECO:0007669"/>
    <property type="project" value="InterPro"/>
</dbReference>
<keyword evidence="2" id="KW-0813">Transport</keyword>
<keyword evidence="6" id="KW-0732">Signal</keyword>
<evidence type="ECO:0000256" key="9">
    <source>
        <dbReference type="ARBA" id="ARBA00023002"/>
    </source>
</evidence>
<dbReference type="PANTHER" id="PTHR30600:SF7">
    <property type="entry name" value="CYTOCHROME C PEROXIDASE-RELATED"/>
    <property type="match status" value="1"/>
</dbReference>
<keyword evidence="4 11" id="KW-0349">Heme</keyword>
<dbReference type="AlphaFoldDB" id="A0A3D8INJ9"/>
<protein>
    <submittedName>
        <fullName evidence="14">Cytochrome C biogenesis protein CcsA</fullName>
    </submittedName>
</protein>
<feature type="domain" description="Cytochrome c" evidence="13">
    <location>
        <begin position="216"/>
        <end position="323"/>
    </location>
</feature>
<evidence type="ECO:0000256" key="1">
    <source>
        <dbReference type="ARBA" id="ARBA00004418"/>
    </source>
</evidence>
<evidence type="ECO:0000256" key="4">
    <source>
        <dbReference type="ARBA" id="ARBA00022617"/>
    </source>
</evidence>
<dbReference type="GO" id="GO:0009055">
    <property type="term" value="F:electron transfer activity"/>
    <property type="evidence" value="ECO:0007669"/>
    <property type="project" value="InterPro"/>
</dbReference>
<comment type="PTM">
    <text evidence="11">Binds 2 heme groups per subunit.</text>
</comment>
<dbReference type="GO" id="GO:0004130">
    <property type="term" value="F:cytochrome-c peroxidase activity"/>
    <property type="evidence" value="ECO:0007669"/>
    <property type="project" value="TreeGrafter"/>
</dbReference>
<reference evidence="14 15" key="1">
    <citation type="submission" date="2018-04" db="EMBL/GenBank/DDBJ databases">
        <title>Novel Campyloabacter and Helicobacter Species and Strains.</title>
        <authorList>
            <person name="Mannion A.J."/>
            <person name="Shen Z."/>
            <person name="Fox J.G."/>
        </authorList>
    </citation>
    <scope>NUCLEOTIDE SEQUENCE [LARGE SCALE GENOMIC DNA]</scope>
    <source>
        <strain evidence="14 15">MIT 12-6600</strain>
    </source>
</reference>
<feature type="binding site" description="axial binding residue" evidence="12">
    <location>
        <position position="234"/>
    </location>
    <ligand>
        <name>heme c</name>
        <dbReference type="ChEBI" id="CHEBI:61717"/>
        <label>2</label>
    </ligand>
    <ligandPart>
        <name>Fe</name>
        <dbReference type="ChEBI" id="CHEBI:18248"/>
    </ligandPart>
</feature>
<evidence type="ECO:0000313" key="14">
    <source>
        <dbReference type="EMBL" id="RDU66194.1"/>
    </source>
</evidence>
<feature type="binding site" description="covalent" evidence="11">
    <location>
        <position position="233"/>
    </location>
    <ligand>
        <name>heme c</name>
        <dbReference type="ChEBI" id="CHEBI:61717"/>
        <label>2</label>
    </ligand>
</feature>
<evidence type="ECO:0000256" key="3">
    <source>
        <dbReference type="ARBA" id="ARBA00022559"/>
    </source>
</evidence>
<evidence type="ECO:0000256" key="10">
    <source>
        <dbReference type="ARBA" id="ARBA00023004"/>
    </source>
</evidence>
<dbReference type="Pfam" id="PF00034">
    <property type="entry name" value="Cytochrom_C"/>
    <property type="match status" value="1"/>
</dbReference>
<keyword evidence="10 12" id="KW-0408">Iron</keyword>
<organism evidence="14 15">
    <name type="scientific">Helicobacter equorum</name>
    <dbReference type="NCBI Taxonomy" id="361872"/>
    <lineage>
        <taxon>Bacteria</taxon>
        <taxon>Pseudomonadati</taxon>
        <taxon>Campylobacterota</taxon>
        <taxon>Epsilonproteobacteria</taxon>
        <taxon>Campylobacterales</taxon>
        <taxon>Helicobacteraceae</taxon>
        <taxon>Helicobacter</taxon>
    </lineage>
</organism>
<evidence type="ECO:0000256" key="12">
    <source>
        <dbReference type="PIRSR" id="PIRSR000294-2"/>
    </source>
</evidence>
<evidence type="ECO:0000259" key="13">
    <source>
        <dbReference type="PROSITE" id="PS51007"/>
    </source>
</evidence>
<feature type="binding site" description="axial binding residue" evidence="12">
    <location>
        <position position="298"/>
    </location>
    <ligand>
        <name>heme c</name>
        <dbReference type="ChEBI" id="CHEBI:61717"/>
        <label>2</label>
    </ligand>
    <ligandPart>
        <name>Fe</name>
        <dbReference type="ChEBI" id="CHEBI:18248"/>
    </ligandPart>
</feature>
<evidence type="ECO:0000256" key="7">
    <source>
        <dbReference type="ARBA" id="ARBA00022764"/>
    </source>
</evidence>
<gene>
    <name evidence="14" type="ORF">CQA54_07960</name>
</gene>
<feature type="binding site" description="axial binding residue" evidence="12">
    <location>
        <position position="104"/>
    </location>
    <ligand>
        <name>heme c</name>
        <dbReference type="ChEBI" id="CHEBI:61717"/>
        <label>1</label>
    </ligand>
    <ligandPart>
        <name>Fe</name>
        <dbReference type="ChEBI" id="CHEBI:18248"/>
    </ligandPart>
</feature>
<feature type="domain" description="Cytochrome c" evidence="13">
    <location>
        <begin position="62"/>
        <end position="172"/>
    </location>
</feature>
<evidence type="ECO:0000256" key="11">
    <source>
        <dbReference type="PIRSR" id="PIRSR000294-1"/>
    </source>
</evidence>
<keyword evidence="3" id="KW-0575">Peroxidase</keyword>
<feature type="binding site" description="covalent" evidence="11">
    <location>
        <position position="230"/>
    </location>
    <ligand>
        <name>heme c</name>
        <dbReference type="ChEBI" id="CHEBI:61717"/>
        <label>2</label>
    </ligand>
</feature>
<evidence type="ECO:0000313" key="15">
    <source>
        <dbReference type="Proteomes" id="UP000256514"/>
    </source>
</evidence>
<comment type="caution">
    <text evidence="14">The sequence shown here is derived from an EMBL/GenBank/DDBJ whole genome shotgun (WGS) entry which is preliminary data.</text>
</comment>
<keyword evidence="9" id="KW-0560">Oxidoreductase</keyword>
<evidence type="ECO:0000256" key="6">
    <source>
        <dbReference type="ARBA" id="ARBA00022729"/>
    </source>
</evidence>
<dbReference type="GO" id="GO:0046872">
    <property type="term" value="F:metal ion binding"/>
    <property type="evidence" value="ECO:0007669"/>
    <property type="project" value="UniProtKB-KW"/>
</dbReference>
<keyword evidence="8" id="KW-0249">Electron transport</keyword>
<feature type="binding site" description="covalent" evidence="11">
    <location>
        <position position="87"/>
    </location>
    <ligand>
        <name>heme c</name>
        <dbReference type="ChEBI" id="CHEBI:61717"/>
        <label>1</label>
    </ligand>
</feature>
<dbReference type="InterPro" id="IPR009056">
    <property type="entry name" value="Cyt_c-like_dom"/>
</dbReference>
<dbReference type="Proteomes" id="UP000256514">
    <property type="component" value="Unassembled WGS sequence"/>
</dbReference>
<dbReference type="GO" id="GO:0042597">
    <property type="term" value="C:periplasmic space"/>
    <property type="evidence" value="ECO:0007669"/>
    <property type="project" value="UniProtKB-SubCell"/>
</dbReference>
<dbReference type="SUPFAM" id="SSF46626">
    <property type="entry name" value="Cytochrome c"/>
    <property type="match status" value="2"/>
</dbReference>
<comment type="subcellular location">
    <subcellularLocation>
        <location evidence="1">Periplasm</location>
    </subcellularLocation>
</comment>
<dbReference type="EMBL" id="NXLT01000008">
    <property type="protein sequence ID" value="RDU66194.1"/>
    <property type="molecule type" value="Genomic_DNA"/>
</dbReference>
<keyword evidence="15" id="KW-1185">Reference proteome</keyword>
<dbReference type="PIRSF" id="PIRSF000294">
    <property type="entry name" value="Cytochrome-c_peroxidase"/>
    <property type="match status" value="1"/>
</dbReference>
<dbReference type="Gene3D" id="1.10.760.10">
    <property type="entry name" value="Cytochrome c-like domain"/>
    <property type="match status" value="2"/>
</dbReference>
<sequence>MKKLSLGLASIVIALAATPDDATLRKMATDNGIQAIPKSQAQIQALIEKTAPDAKSNKSTKEKIELGKMLYFDPRLSKSNLISCNTCHNLGLGGADLVPAAIGHKWQPNGQHLNSPTVYNSVFNEIQFWDGRAAHLAEQAQGPIENPVEMAASKELIVERITSIPEYVDAFKKAYGANTKITFELIASTIGVYERTLITPSPFDDFLNGDNNALNKEQKEGLAIFLDKGCTTCHTGVNLGGSMQPFAVVKDYQFSSLGGFKGNKDGLVKAPTLRNVAQTAPYFHNGAFWNLTDAIKEMGSIQLGIDIDDTETKKIASFLQSLTGRKPKVEYPMLPDSTAKTPKPEFQ</sequence>
<dbReference type="PANTHER" id="PTHR30600">
    <property type="entry name" value="CYTOCHROME C PEROXIDASE-RELATED"/>
    <property type="match status" value="1"/>
</dbReference>
<comment type="cofactor">
    <cofactor evidence="11">
        <name>heme</name>
        <dbReference type="ChEBI" id="CHEBI:30413"/>
    </cofactor>
    <text evidence="11">Binds 2 heme groups.</text>
</comment>
<evidence type="ECO:0000256" key="2">
    <source>
        <dbReference type="ARBA" id="ARBA00022448"/>
    </source>
</evidence>
<dbReference type="InterPro" id="IPR051395">
    <property type="entry name" value="Cytochrome_c_Peroxidase/MauG"/>
</dbReference>